<keyword evidence="2" id="KW-1185">Reference proteome</keyword>
<dbReference type="Proteomes" id="UP000224898">
    <property type="component" value="Segment"/>
</dbReference>
<sequence length="142" mass="15749">MTKYNPFEANVEPYDTSENIRYYPTVLNRQCMWDLVGDAMIKEPERFGQSPASPDVTEAEYRDMVMRKRALLPLGQHINHGCMIAATAATTAIIAVEPRAAHLTDEEKAAFLAENIRVSSAVANSVISQLITNGILHYGGHE</sequence>
<evidence type="ECO:0000313" key="1">
    <source>
        <dbReference type="EMBL" id="APC46346.1"/>
    </source>
</evidence>
<proteinExistence type="predicted"/>
<dbReference type="GeneID" id="55601498"/>
<dbReference type="EMBL" id="KX925554">
    <property type="protein sequence ID" value="APC46346.1"/>
    <property type="molecule type" value="Genomic_DNA"/>
</dbReference>
<protein>
    <submittedName>
        <fullName evidence="1">Uncharacterized protein</fullName>
    </submittedName>
</protein>
<evidence type="ECO:0000313" key="2">
    <source>
        <dbReference type="Proteomes" id="UP000224898"/>
    </source>
</evidence>
<dbReference type="KEGG" id="vg:55601498"/>
<dbReference type="RefSeq" id="YP_009831809.1">
    <property type="nucleotide sequence ID" value="NC_048650.1"/>
</dbReference>
<name>A0A1J0GVY0_9CAUD</name>
<accession>A0A1J0GVY0</accession>
<reference evidence="1 2" key="1">
    <citation type="submission" date="2016-09" db="EMBL/GenBank/DDBJ databases">
        <title>Complete Genome Sequence of Streptomyces 5a phage BRock.</title>
        <authorList>
            <person name="Crossman A."/>
            <person name="Baron S."/>
            <person name="Jamdagni P."/>
            <person name="Khatri P."/>
            <person name="Sharma D."/>
            <person name="Pandey M."/>
            <person name="Goyal S."/>
            <person name="Kumar S."/>
            <person name="Phogat A."/>
            <person name="Chawla G."/>
            <person name="Pasricha M."/>
            <person name="Gupta K."/>
            <person name="Bazzad D."/>
            <person name="Aggarwal V."/>
            <person name="Poughat A."/>
            <person name="Singh K."/>
            <person name="Rana P."/>
            <person name="Gautam R."/>
            <person name="Sharma V."/>
            <person name="Tyagi D."/>
            <person name="Shahi A."/>
            <person name="Jangra N."/>
            <person name="Malik M."/>
            <person name="Sidhu P.K."/>
            <person name="Malik S."/>
            <person name="Ghalyan Y."/>
            <person name="Sharma S.S."/>
            <person name="Malik A."/>
            <person name="Chuttani R."/>
            <person name="Bamal N."/>
            <person name="Bhadula D."/>
            <person name="Batra A."/>
            <person name="Temple L."/>
            <person name="Nehra K."/>
        </authorList>
    </citation>
    <scope>NUCLEOTIDE SEQUENCE [LARGE SCALE GENOMIC DNA]</scope>
</reference>
<organism evidence="1 2">
    <name type="scientific">Streptomyces phage BRock</name>
    <dbReference type="NCBI Taxonomy" id="1913591"/>
    <lineage>
        <taxon>Viruses</taxon>
        <taxon>Duplodnaviria</taxon>
        <taxon>Heunggongvirae</taxon>
        <taxon>Uroviricota</taxon>
        <taxon>Caudoviricetes</taxon>
        <taxon>Borockvirus</taxon>
        <taxon>Borockvirus brock</taxon>
    </lineage>
</organism>